<feature type="compositionally biased region" description="Low complexity" evidence="6">
    <location>
        <begin position="1765"/>
        <end position="1775"/>
    </location>
</feature>
<evidence type="ECO:0000256" key="4">
    <source>
        <dbReference type="ARBA" id="ARBA00022723"/>
    </source>
</evidence>
<feature type="domain" description="C2H2-type" evidence="7">
    <location>
        <begin position="198"/>
        <end position="220"/>
    </location>
</feature>
<dbReference type="SUPFAM" id="SSF81631">
    <property type="entry name" value="PAP/OAS1 substrate-binding domain"/>
    <property type="match status" value="2"/>
</dbReference>
<gene>
    <name evidence="8" type="primary">Necator_chrIII.g9269</name>
    <name evidence="8" type="ORF">RB195_008504</name>
</gene>
<evidence type="ECO:0000256" key="1">
    <source>
        <dbReference type="ARBA" id="ARBA00001936"/>
    </source>
</evidence>
<comment type="cofactor">
    <cofactor evidence="1">
        <name>Mn(2+)</name>
        <dbReference type="ChEBI" id="CHEBI:29035"/>
    </cofactor>
</comment>
<dbReference type="InterPro" id="IPR054708">
    <property type="entry name" value="MTPAP-like_central"/>
</dbReference>
<evidence type="ECO:0000259" key="7">
    <source>
        <dbReference type="PROSITE" id="PS00028"/>
    </source>
</evidence>
<sequence>MDRQQYKRKNNHQKRRDYPNNNQMTTRYAEHITPIGTAHIRIYDNVGAATYGRTYIRTYPQICAQPPHSELDESNEYAKQYSFENFPVDMDGTESVVFGKYSVSLLEQTRFSAIFIRLKRTNLRDGVSMCAMISSRSSEYVIRSAVQECASNLERCEQLVWQGDRYPVSNCSVDYLKKHYIEVMDKVDESFPNAVYWCRLCDYHISSIQHVRIHFEQNQHFSDEQRMQERSNLMHTIPQLGCHQLEAINSAIFNLLHEEYGIRGPVWEQRLELMAVVEELLKRCVFEKMQVKGHIRVYGSTVAKTATEASDLNITIDIPDVDCSDAVETMKNVARLLDDATKEMRTLNGSDVQFIAETPMCIRLTISNVLVRITWRREAGLKLGSLLDTYANFRPQYPELCRVVRRWAQICGIYSVEKRQGGLTSYGFDLMVLYFLQQKKLLPCLHELRPMMAYDKKVSHVIDDYYDRRDMYENNLVTVTEKFGKLEKPWDLAVLFVEFLCFYGSRVHQNEVVQVITSNLITRDKTRWSRKLLQIADPFRTDNVVTFTKAYQSYFFNCFLKSYLYFAIPQTPEGPLLDVVLYQKVRESPRKKKSKRRRTAATTENAVKNEVRQENTMDEKMSYCSAEAVDIDDAEYVAAADAIAVDEEKKTATNNEIIENLMPVPKLLSLSNVVLDARVGHVETVQANKEEHSLSVAFVNGLQLHGDSTKDILDKGLLIAKTAANEKDVVLGCSLMDLPDEFCGSYILPTGQVFFVPERSSCGFLINSRWITRVVDVVRLKKGLYEVTVRISVCQEIKLLYCLQLSGTYPIRRLHERVKELENATDMSIIVIFGSEGTSSMAEIQLAEECEALGLDVWAGLFKEEARTLVATRCSNELFNIEDLTIEEIEDVPLFKECFIVRAAICLSKKSASEPPNDIKIPREEDTKERVAKISEKMQNSKRKKEEKIKRAERRREEKERAAQFLQRLMEEEKAALKAISPGIKDDEAAVAVESVISQEAVVNYLATVDDSNLKDQDSKGVAERKAKRKRNRKKTGTGRAEDAAPCDSAEAEPQKISYDSVLTPTYCLEKVPILEEKVTVDLSDNVLTSEDTLNTSLVHDIPMKDLNPENVEIDDDMVYSRRTMCRIRKYNPIRIPRASFGLLERYGLQCRDFKERDNEVDSIRELRRQGIRNERKRCKLRAEIGDAIDQEVEKVEGEMRDLNPFDAQVGITDEYWLQSVQNEEDDLPDTTVDSIEDAADLPENETANEQKNKEDQPKSLICYEDFFIRMKDFDPDSFRTKVDELNKDSFVYSFDNAENFNNGYKPDMVCASCESCEHWSDACPLMTIPKAETFSHKKEKFEWIELDHVILGTYEKNRVKDHRIEKLLMVVGRIRSYLEKDLRQPVRLDVFGSLVNGLGAGSSDVDICFRFTSDEQPLNVDGVEIVREISQSLQKMKGLERVYAITGAKVPIVKFLWPKFGFEGDISYYNVLALYNTQLLKSYCEWDHRVAPIGVWVKRWAKSCDIGDASRGSLSSYAMIILLIHYLQNCEPPVLPRLQEDFRNGEVNPIWVENHDVYYHKEVVQQWSQNQLSVAELFIGFLDYYARFDFQTQVVQIRRKKPLLKMEKDWNRSVCIEDPFDLNHNLGAGVTKKMFVFIVRNIHNSRKHFTLSDIRREFLEKKEISTDKQMLPSLIEEFGTTLLKKCEMGSAPSDRQCRICHRVGHFAESCPKLGDEERGSQVVAKDELVENDFRSQHCLRTPRKEPWPKKAPNGNGQETPRGNQSSGRSFFQGGRSFHRKVERRKWQDGRALLANGSSWPFSRPMLAFVKIATGLE</sequence>
<evidence type="ECO:0000313" key="8">
    <source>
        <dbReference type="EMBL" id="KAK6740070.1"/>
    </source>
</evidence>
<feature type="region of interest" description="Disordered" evidence="6">
    <location>
        <begin position="935"/>
        <end position="957"/>
    </location>
</feature>
<evidence type="ECO:0000256" key="2">
    <source>
        <dbReference type="ARBA" id="ARBA00001946"/>
    </source>
</evidence>
<comment type="cofactor">
    <cofactor evidence="2">
        <name>Mg(2+)</name>
        <dbReference type="ChEBI" id="CHEBI:18420"/>
    </cofactor>
</comment>
<dbReference type="SMART" id="SM00343">
    <property type="entry name" value="ZnF_C2HC"/>
    <property type="match status" value="2"/>
</dbReference>
<dbReference type="InterPro" id="IPR045100">
    <property type="entry name" value="TUT4/7_NTP_transf"/>
</dbReference>
<feature type="region of interest" description="Disordered" evidence="6">
    <location>
        <begin position="1740"/>
        <end position="1775"/>
    </location>
</feature>
<dbReference type="PANTHER" id="PTHR12271">
    <property type="entry name" value="POLY A POLYMERASE CID PAP -RELATED"/>
    <property type="match status" value="1"/>
</dbReference>
<keyword evidence="3" id="KW-0808">Transferase</keyword>
<dbReference type="Pfam" id="PF22600">
    <property type="entry name" value="MTPAP-like_central"/>
    <property type="match status" value="1"/>
</dbReference>
<name>A0ABR1CRL2_NECAM</name>
<comment type="caution">
    <text evidence="8">The sequence shown here is derived from an EMBL/GenBank/DDBJ whole genome shotgun (WGS) entry which is preliminary data.</text>
</comment>
<feature type="compositionally biased region" description="Basic residues" evidence="6">
    <location>
        <begin position="1"/>
        <end position="15"/>
    </location>
</feature>
<feature type="compositionally biased region" description="Basic and acidic residues" evidence="6">
    <location>
        <begin position="944"/>
        <end position="957"/>
    </location>
</feature>
<evidence type="ECO:0000256" key="3">
    <source>
        <dbReference type="ARBA" id="ARBA00022679"/>
    </source>
</evidence>
<dbReference type="SUPFAM" id="SSF81301">
    <property type="entry name" value="Nucleotidyltransferase"/>
    <property type="match status" value="2"/>
</dbReference>
<dbReference type="InterPro" id="IPR013087">
    <property type="entry name" value="Znf_C2H2_type"/>
</dbReference>
<dbReference type="InterPro" id="IPR001878">
    <property type="entry name" value="Znf_CCHC"/>
</dbReference>
<dbReference type="Pfam" id="PF19088">
    <property type="entry name" value="TUTase"/>
    <property type="match status" value="1"/>
</dbReference>
<dbReference type="Proteomes" id="UP001303046">
    <property type="component" value="Unassembled WGS sequence"/>
</dbReference>
<feature type="compositionally biased region" description="Basic residues" evidence="6">
    <location>
        <begin position="1026"/>
        <end position="1037"/>
    </location>
</feature>
<dbReference type="InterPro" id="IPR036875">
    <property type="entry name" value="Znf_CCHC_sf"/>
</dbReference>
<evidence type="ECO:0000313" key="9">
    <source>
        <dbReference type="Proteomes" id="UP001303046"/>
    </source>
</evidence>
<feature type="region of interest" description="Disordered" evidence="6">
    <location>
        <begin position="1"/>
        <end position="23"/>
    </location>
</feature>
<keyword evidence="4" id="KW-0479">Metal-binding</keyword>
<accession>A0ABR1CRL2</accession>
<evidence type="ECO:0000256" key="6">
    <source>
        <dbReference type="SAM" id="MobiDB-lite"/>
    </source>
</evidence>
<dbReference type="Gene3D" id="3.30.460.10">
    <property type="entry name" value="Beta Polymerase, domain 2"/>
    <property type="match status" value="2"/>
</dbReference>
<dbReference type="EMBL" id="JAVFWL010000003">
    <property type="protein sequence ID" value="KAK6740070.1"/>
    <property type="molecule type" value="Genomic_DNA"/>
</dbReference>
<dbReference type="CDD" id="cd05402">
    <property type="entry name" value="NT_PAP_TUTase"/>
    <property type="match status" value="1"/>
</dbReference>
<proteinExistence type="predicted"/>
<keyword evidence="5" id="KW-0460">Magnesium</keyword>
<feature type="compositionally biased region" description="Polar residues" evidence="6">
    <location>
        <begin position="1755"/>
        <end position="1764"/>
    </location>
</feature>
<keyword evidence="9" id="KW-1185">Reference proteome</keyword>
<dbReference type="InterPro" id="IPR002058">
    <property type="entry name" value="PAP_assoc"/>
</dbReference>
<dbReference type="SUPFAM" id="SSF57756">
    <property type="entry name" value="Retrovirus zinc finger-like domains"/>
    <property type="match status" value="1"/>
</dbReference>
<reference evidence="8 9" key="1">
    <citation type="submission" date="2023-08" db="EMBL/GenBank/DDBJ databases">
        <title>A Necator americanus chromosomal reference genome.</title>
        <authorList>
            <person name="Ilik V."/>
            <person name="Petrzelkova K.J."/>
            <person name="Pardy F."/>
            <person name="Fuh T."/>
            <person name="Niatou-Singa F.S."/>
            <person name="Gouil Q."/>
            <person name="Baker L."/>
            <person name="Ritchie M.E."/>
            <person name="Jex A.R."/>
            <person name="Gazzola D."/>
            <person name="Li H."/>
            <person name="Toshio Fujiwara R."/>
            <person name="Zhan B."/>
            <person name="Aroian R.V."/>
            <person name="Pafco B."/>
            <person name="Schwarz E.M."/>
        </authorList>
    </citation>
    <scope>NUCLEOTIDE SEQUENCE [LARGE SCALE GENOMIC DNA]</scope>
    <source>
        <strain evidence="8 9">Aroian</strain>
        <tissue evidence="8">Whole animal</tissue>
    </source>
</reference>
<dbReference type="PROSITE" id="PS00028">
    <property type="entry name" value="ZINC_FINGER_C2H2_1"/>
    <property type="match status" value="1"/>
</dbReference>
<feature type="region of interest" description="Disordered" evidence="6">
    <location>
        <begin position="1015"/>
        <end position="1051"/>
    </location>
</feature>
<evidence type="ECO:0000256" key="5">
    <source>
        <dbReference type="ARBA" id="ARBA00022842"/>
    </source>
</evidence>
<dbReference type="Pfam" id="PF03828">
    <property type="entry name" value="PAP_assoc"/>
    <property type="match status" value="1"/>
</dbReference>
<dbReference type="PANTHER" id="PTHR12271:SF66">
    <property type="entry name" value="TERMINAL URIDYLYLTRANSFERASE TAILOR"/>
    <property type="match status" value="1"/>
</dbReference>
<dbReference type="Gene3D" id="1.10.1410.10">
    <property type="match status" value="2"/>
</dbReference>
<organism evidence="8 9">
    <name type="scientific">Necator americanus</name>
    <name type="common">Human hookworm</name>
    <dbReference type="NCBI Taxonomy" id="51031"/>
    <lineage>
        <taxon>Eukaryota</taxon>
        <taxon>Metazoa</taxon>
        <taxon>Ecdysozoa</taxon>
        <taxon>Nematoda</taxon>
        <taxon>Chromadorea</taxon>
        <taxon>Rhabditida</taxon>
        <taxon>Rhabditina</taxon>
        <taxon>Rhabditomorpha</taxon>
        <taxon>Strongyloidea</taxon>
        <taxon>Ancylostomatidae</taxon>
        <taxon>Bunostominae</taxon>
        <taxon>Necator</taxon>
    </lineage>
</organism>
<dbReference type="InterPro" id="IPR043519">
    <property type="entry name" value="NT_sf"/>
</dbReference>
<protein>
    <recommendedName>
        <fullName evidence="7">C2H2-type domain-containing protein</fullName>
    </recommendedName>
</protein>
<feature type="compositionally biased region" description="Basic and acidic residues" evidence="6">
    <location>
        <begin position="1015"/>
        <end position="1025"/>
    </location>
</feature>